<reference evidence="1" key="1">
    <citation type="journal article" date="2020" name="Stud. Mycol.">
        <title>101 Dothideomycetes genomes: a test case for predicting lifestyles and emergence of pathogens.</title>
        <authorList>
            <person name="Haridas S."/>
            <person name="Albert R."/>
            <person name="Binder M."/>
            <person name="Bloem J."/>
            <person name="Labutti K."/>
            <person name="Salamov A."/>
            <person name="Andreopoulos B."/>
            <person name="Baker S."/>
            <person name="Barry K."/>
            <person name="Bills G."/>
            <person name="Bluhm B."/>
            <person name="Cannon C."/>
            <person name="Castanera R."/>
            <person name="Culley D."/>
            <person name="Daum C."/>
            <person name="Ezra D."/>
            <person name="Gonzalez J."/>
            <person name="Henrissat B."/>
            <person name="Kuo A."/>
            <person name="Liang C."/>
            <person name="Lipzen A."/>
            <person name="Lutzoni F."/>
            <person name="Magnuson J."/>
            <person name="Mondo S."/>
            <person name="Nolan M."/>
            <person name="Ohm R."/>
            <person name="Pangilinan J."/>
            <person name="Park H.-J."/>
            <person name="Ramirez L."/>
            <person name="Alfaro M."/>
            <person name="Sun H."/>
            <person name="Tritt A."/>
            <person name="Yoshinaga Y."/>
            <person name="Zwiers L.-H."/>
            <person name="Turgeon B."/>
            <person name="Goodwin S."/>
            <person name="Spatafora J."/>
            <person name="Crous P."/>
            <person name="Grigoriev I."/>
        </authorList>
    </citation>
    <scope>NUCLEOTIDE SEQUENCE</scope>
    <source>
        <strain evidence="1">CBS 123094</strain>
    </source>
</reference>
<organism evidence="1 2">
    <name type="scientific">Amniculicola lignicola CBS 123094</name>
    <dbReference type="NCBI Taxonomy" id="1392246"/>
    <lineage>
        <taxon>Eukaryota</taxon>
        <taxon>Fungi</taxon>
        <taxon>Dikarya</taxon>
        <taxon>Ascomycota</taxon>
        <taxon>Pezizomycotina</taxon>
        <taxon>Dothideomycetes</taxon>
        <taxon>Pleosporomycetidae</taxon>
        <taxon>Pleosporales</taxon>
        <taxon>Amniculicolaceae</taxon>
        <taxon>Amniculicola</taxon>
    </lineage>
</organism>
<proteinExistence type="predicted"/>
<evidence type="ECO:0000313" key="1">
    <source>
        <dbReference type="EMBL" id="KAF1997269.1"/>
    </source>
</evidence>
<dbReference type="OrthoDB" id="5326346at2759"/>
<gene>
    <name evidence="1" type="ORF">P154DRAFT_606539</name>
</gene>
<evidence type="ECO:0000313" key="2">
    <source>
        <dbReference type="Proteomes" id="UP000799779"/>
    </source>
</evidence>
<dbReference type="InterPro" id="IPR011333">
    <property type="entry name" value="SKP1/BTB/POZ_sf"/>
</dbReference>
<dbReference type="EMBL" id="ML977615">
    <property type="protein sequence ID" value="KAF1997269.1"/>
    <property type="molecule type" value="Genomic_DNA"/>
</dbReference>
<dbReference type="AlphaFoldDB" id="A0A6A5W919"/>
<dbReference type="Gene3D" id="3.30.710.10">
    <property type="entry name" value="Potassium Channel Kv1.1, Chain A"/>
    <property type="match status" value="1"/>
</dbReference>
<keyword evidence="2" id="KW-1185">Reference proteome</keyword>
<evidence type="ECO:0008006" key="3">
    <source>
        <dbReference type="Google" id="ProtNLM"/>
    </source>
</evidence>
<accession>A0A6A5W919</accession>
<name>A0A6A5W919_9PLEO</name>
<dbReference type="Proteomes" id="UP000799779">
    <property type="component" value="Unassembled WGS sequence"/>
</dbReference>
<sequence>MANVVHKVVSNVDTIIVLKNPALRFAVWDEDASSQTDDGTERVSAHVLVEEQGEEPIEEEGIQFHVCAGNLMSASPWFNRALKKDGWMEGNREGEDRQHRLSAEGWDEEAFKILMNVFHLRHRKIPQSVSLEMLAKIAVLVDYYECSEAIELYTNMWITHLKENAPVPETYCRDLILWIWVAWAFQLSDPYQEATATAIKQSNECVRNLGLPIPDTITDEIDLRRLQAIEDIVSRLHELLDGYRSATYSCAVGNVYSFQCGSMLLGALTKQLDEAKLLSPRLEVPFAERSFGDICGTVRLMTSPGWIHRKGSGLHTCSLATTLESCIDTVTGTKGLSWTTMRTERDDECN</sequence>
<protein>
    <recommendedName>
        <fullName evidence="3">BTB domain-containing protein</fullName>
    </recommendedName>
</protein>